<organism evidence="1 2">
    <name type="scientific">Xanthobacter agilis</name>
    <dbReference type="NCBI Taxonomy" id="47492"/>
    <lineage>
        <taxon>Bacteria</taxon>
        <taxon>Pseudomonadati</taxon>
        <taxon>Pseudomonadota</taxon>
        <taxon>Alphaproteobacteria</taxon>
        <taxon>Hyphomicrobiales</taxon>
        <taxon>Xanthobacteraceae</taxon>
        <taxon>Xanthobacter</taxon>
    </lineage>
</organism>
<reference evidence="1 2" key="1">
    <citation type="submission" date="2023-07" db="EMBL/GenBank/DDBJ databases">
        <title>Genomic Encyclopedia of Type Strains, Phase IV (KMG-IV): sequencing the most valuable type-strain genomes for metagenomic binning, comparative biology and taxonomic classification.</title>
        <authorList>
            <person name="Goeker M."/>
        </authorList>
    </citation>
    <scope>NUCLEOTIDE SEQUENCE [LARGE SCALE GENOMIC DNA]</scope>
    <source>
        <strain evidence="1 2">DSM 3770</strain>
    </source>
</reference>
<dbReference type="RefSeq" id="WP_237343902.1">
    <property type="nucleotide sequence ID" value="NZ_JABWGX010000001.1"/>
</dbReference>
<accession>A0ABU0LFT1</accession>
<evidence type="ECO:0000313" key="2">
    <source>
        <dbReference type="Proteomes" id="UP001241747"/>
    </source>
</evidence>
<evidence type="ECO:0000313" key="1">
    <source>
        <dbReference type="EMBL" id="MDQ0506002.1"/>
    </source>
</evidence>
<gene>
    <name evidence="1" type="ORF">QOZ94_002806</name>
</gene>
<dbReference type="Proteomes" id="UP001241747">
    <property type="component" value="Unassembled WGS sequence"/>
</dbReference>
<comment type="caution">
    <text evidence="1">The sequence shown here is derived from an EMBL/GenBank/DDBJ whole genome shotgun (WGS) entry which is preliminary data.</text>
</comment>
<protein>
    <submittedName>
        <fullName evidence="1">Uncharacterized protein</fullName>
    </submittedName>
</protein>
<sequence length="91" mass="10172">MSSEMQERIARSIYESRNGVGCRAWPSLPKAHKAHYIVDALAAMKAMREATFGMRDAATRRHQGPDECLYGSVFTAMIDHEIRAAEEDSDA</sequence>
<keyword evidence="2" id="KW-1185">Reference proteome</keyword>
<dbReference type="EMBL" id="JAUSVY010000006">
    <property type="protein sequence ID" value="MDQ0506002.1"/>
    <property type="molecule type" value="Genomic_DNA"/>
</dbReference>
<proteinExistence type="predicted"/>
<name>A0ABU0LFT1_XANAG</name>